<name>A0A8R1INT1_CAEJA</name>
<sequence length="279" mass="32684">MPENKLPIPCKPLRKEDERILWTYIYHLTLLCMSKLKLNSSRQLVSWTRIPKRCAVALSHSSSFEISWRLELKMWKHILDNSDGLSAKRVRSLGFWRTMGKINGYDKSVSGTKLVNYFTHKLCPTLFARKLPHTVKMSLIRDLGIILSTDQLMYLFRVDGILMDLDDNGYVTDWRLWNETTDYEPIEPYSPWKLKLNDTVTDESLPPLAKKGQNLRRSIRLMDRSKEPVSRKKMAPRRIIESFQITENTIPDIVLTSDGKILRPRRISISRARIQKRII</sequence>
<dbReference type="AlphaFoldDB" id="A0A8R1INT1"/>
<organism evidence="1 2">
    <name type="scientific">Caenorhabditis japonica</name>
    <dbReference type="NCBI Taxonomy" id="281687"/>
    <lineage>
        <taxon>Eukaryota</taxon>
        <taxon>Metazoa</taxon>
        <taxon>Ecdysozoa</taxon>
        <taxon>Nematoda</taxon>
        <taxon>Chromadorea</taxon>
        <taxon>Rhabditida</taxon>
        <taxon>Rhabditina</taxon>
        <taxon>Rhabditomorpha</taxon>
        <taxon>Rhabditoidea</taxon>
        <taxon>Rhabditidae</taxon>
        <taxon>Peloderinae</taxon>
        <taxon>Caenorhabditis</taxon>
    </lineage>
</organism>
<accession>A0A8R1INT1</accession>
<reference evidence="2" key="1">
    <citation type="submission" date="2010-08" db="EMBL/GenBank/DDBJ databases">
        <authorList>
            <consortium name="Caenorhabditis japonica Sequencing Consortium"/>
            <person name="Wilson R.K."/>
        </authorList>
    </citation>
    <scope>NUCLEOTIDE SEQUENCE [LARGE SCALE GENOMIC DNA]</scope>
    <source>
        <strain evidence="2">DF5081</strain>
    </source>
</reference>
<dbReference type="Proteomes" id="UP000005237">
    <property type="component" value="Unassembled WGS sequence"/>
</dbReference>
<evidence type="ECO:0000313" key="1">
    <source>
        <dbReference type="EnsemblMetazoa" id="CJA40362.1"/>
    </source>
</evidence>
<evidence type="ECO:0000313" key="2">
    <source>
        <dbReference type="Proteomes" id="UP000005237"/>
    </source>
</evidence>
<proteinExistence type="predicted"/>
<dbReference type="EnsemblMetazoa" id="CJA40362.1">
    <property type="protein sequence ID" value="CJA40362.1"/>
    <property type="gene ID" value="WBGene00216210"/>
</dbReference>
<reference evidence="1" key="2">
    <citation type="submission" date="2022-06" db="UniProtKB">
        <authorList>
            <consortium name="EnsemblMetazoa"/>
        </authorList>
    </citation>
    <scope>IDENTIFICATION</scope>
    <source>
        <strain evidence="1">DF5081</strain>
    </source>
</reference>
<protein>
    <submittedName>
        <fullName evidence="1">Uncharacterized protein</fullName>
    </submittedName>
</protein>
<keyword evidence="2" id="KW-1185">Reference proteome</keyword>